<feature type="transmembrane region" description="Helical" evidence="5">
    <location>
        <begin position="54"/>
        <end position="77"/>
    </location>
</feature>
<dbReference type="PANTHER" id="PTHR43229:SF3">
    <property type="entry name" value="ABC-TYPE MULTIDRUG TRANSPORT SYSTEM, PERMEASE COMPONENT"/>
    <property type="match status" value="1"/>
</dbReference>
<organism evidence="7 8">
    <name type="scientific">Acidianus infernus</name>
    <dbReference type="NCBI Taxonomy" id="12915"/>
    <lineage>
        <taxon>Archaea</taxon>
        <taxon>Thermoproteota</taxon>
        <taxon>Thermoprotei</taxon>
        <taxon>Sulfolobales</taxon>
        <taxon>Sulfolobaceae</taxon>
        <taxon>Acidianus</taxon>
    </lineage>
</organism>
<keyword evidence="8" id="KW-1185">Reference proteome</keyword>
<evidence type="ECO:0000256" key="3">
    <source>
        <dbReference type="ARBA" id="ARBA00022989"/>
    </source>
</evidence>
<dbReference type="GO" id="GO:0140359">
    <property type="term" value="F:ABC-type transporter activity"/>
    <property type="evidence" value="ECO:0007669"/>
    <property type="project" value="InterPro"/>
</dbReference>
<evidence type="ECO:0000313" key="7">
    <source>
        <dbReference type="EMBL" id="MUM65772.1"/>
    </source>
</evidence>
<feature type="transmembrane region" description="Helical" evidence="5">
    <location>
        <begin position="132"/>
        <end position="161"/>
    </location>
</feature>
<keyword evidence="2 5" id="KW-0812">Transmembrane</keyword>
<dbReference type="OrthoDB" id="385103at2157"/>
<evidence type="ECO:0000256" key="2">
    <source>
        <dbReference type="ARBA" id="ARBA00022692"/>
    </source>
</evidence>
<dbReference type="InterPro" id="IPR000412">
    <property type="entry name" value="ABC_2_transport"/>
</dbReference>
<feature type="transmembrane region" description="Helical" evidence="5">
    <location>
        <begin position="167"/>
        <end position="186"/>
    </location>
</feature>
<dbReference type="InterPro" id="IPR051784">
    <property type="entry name" value="Nod_factor_ABC_transporter"/>
</dbReference>
<evidence type="ECO:0000259" key="6">
    <source>
        <dbReference type="PROSITE" id="PS51012"/>
    </source>
</evidence>
<evidence type="ECO:0000313" key="8">
    <source>
        <dbReference type="Proteomes" id="UP000440125"/>
    </source>
</evidence>
<accession>A0A6A9QEQ5</accession>
<dbReference type="RefSeq" id="WP_155864188.1">
    <property type="nucleotide sequence ID" value="NZ_WFIY01000004.1"/>
</dbReference>
<reference evidence="7 8" key="1">
    <citation type="submission" date="2019-10" db="EMBL/GenBank/DDBJ databases">
        <title>Genome Sequences from Six Type Strain Members of the Archaeal Family Sulfolobaceae: Acidianus ambivalens, Acidianus infernus, Metallosphaera prunae, Stygiolobus azoricus, Sulfolobus metallicus, and Sulfurisphaera ohwakuensis.</title>
        <authorList>
            <person name="Counts J.A."/>
            <person name="Kelly R.M."/>
        </authorList>
    </citation>
    <scope>NUCLEOTIDE SEQUENCE [LARGE SCALE GENOMIC DNA]</scope>
    <source>
        <strain evidence="7 8">DSM 3191</strain>
    </source>
</reference>
<proteinExistence type="predicted"/>
<keyword evidence="4 5" id="KW-0472">Membrane</keyword>
<comment type="caution">
    <text evidence="7">The sequence shown here is derived from an EMBL/GenBank/DDBJ whole genome shotgun (WGS) entry which is preliminary data.</text>
</comment>
<evidence type="ECO:0000256" key="1">
    <source>
        <dbReference type="ARBA" id="ARBA00004141"/>
    </source>
</evidence>
<dbReference type="Proteomes" id="UP000440125">
    <property type="component" value="Unassembled WGS sequence"/>
</dbReference>
<evidence type="ECO:0000256" key="4">
    <source>
        <dbReference type="ARBA" id="ARBA00023136"/>
    </source>
</evidence>
<dbReference type="InterPro" id="IPR013525">
    <property type="entry name" value="ABC2_TM"/>
</dbReference>
<name>A0A6A9QEQ5_ACIIN</name>
<feature type="transmembrane region" description="Helical" evidence="5">
    <location>
        <begin position="20"/>
        <end position="42"/>
    </location>
</feature>
<comment type="subcellular location">
    <subcellularLocation>
        <location evidence="1">Membrane</location>
        <topology evidence="1">Multi-pass membrane protein</topology>
    </subcellularLocation>
</comment>
<feature type="transmembrane region" description="Helical" evidence="5">
    <location>
        <begin position="198"/>
        <end position="218"/>
    </location>
</feature>
<keyword evidence="3 5" id="KW-1133">Transmembrane helix</keyword>
<feature type="domain" description="ABC transmembrane type-2" evidence="6">
    <location>
        <begin position="18"/>
        <end position="260"/>
    </location>
</feature>
<feature type="transmembrane region" description="Helical" evidence="5">
    <location>
        <begin position="233"/>
        <end position="254"/>
    </location>
</feature>
<protein>
    <recommendedName>
        <fullName evidence="6">ABC transmembrane type-2 domain-containing protein</fullName>
    </recommendedName>
</protein>
<dbReference type="GO" id="GO:0043190">
    <property type="term" value="C:ATP-binding cassette (ABC) transporter complex"/>
    <property type="evidence" value="ECO:0007669"/>
    <property type="project" value="InterPro"/>
</dbReference>
<feature type="transmembrane region" description="Helical" evidence="5">
    <location>
        <begin position="97"/>
        <end position="125"/>
    </location>
</feature>
<sequence length="267" mass="30514">MLYAFLRRRFLKLVGQKSFIIYLFVQPFLWLLTVGISLNTAFSSVNLGYKFISYIALNLISIVSITLPIFFSNQLIFEFTYGSLKVVRLMGIKYWKAYLLLSDSLVFLAITFLNLTIVLLVLYLLYKVTINLLGIIISLPILFIAMIISYSIGIIISSFFTGGSLNILLPLVQLILLLFSGTYYPLEFLPKPERIISFLTPYTHILALVRYFTIGYAASQLKYIYNNLFTPPIQVILSAVYVLVFTLIITYLAVRRLDSLQFNLPLG</sequence>
<dbReference type="AlphaFoldDB" id="A0A6A9QEQ5"/>
<dbReference type="EMBL" id="WFIY01000004">
    <property type="protein sequence ID" value="MUM65772.1"/>
    <property type="molecule type" value="Genomic_DNA"/>
</dbReference>
<dbReference type="PROSITE" id="PS51012">
    <property type="entry name" value="ABC_TM2"/>
    <property type="match status" value="1"/>
</dbReference>
<dbReference type="PANTHER" id="PTHR43229">
    <property type="entry name" value="NODULATION PROTEIN J"/>
    <property type="match status" value="1"/>
</dbReference>
<dbReference type="InterPro" id="IPR047817">
    <property type="entry name" value="ABC2_TM_bact-type"/>
</dbReference>
<gene>
    <name evidence="7" type="ORF">D1867_11085</name>
</gene>
<dbReference type="PIRSF" id="PIRSF006648">
    <property type="entry name" value="DrrB"/>
    <property type="match status" value="1"/>
</dbReference>
<dbReference type="PRINTS" id="PR00164">
    <property type="entry name" value="ABC2TRNSPORT"/>
</dbReference>
<dbReference type="Pfam" id="PF01061">
    <property type="entry name" value="ABC2_membrane"/>
    <property type="match status" value="1"/>
</dbReference>
<evidence type="ECO:0000256" key="5">
    <source>
        <dbReference type="SAM" id="Phobius"/>
    </source>
</evidence>